<dbReference type="GO" id="GO:0005576">
    <property type="term" value="C:extracellular region"/>
    <property type="evidence" value="ECO:0007669"/>
    <property type="project" value="UniProtKB-SubCell"/>
</dbReference>
<dbReference type="Pfam" id="PF00255">
    <property type="entry name" value="GSHPx"/>
    <property type="match status" value="1"/>
</dbReference>
<dbReference type="SUPFAM" id="SSF52833">
    <property type="entry name" value="Thioredoxin-like"/>
    <property type="match status" value="1"/>
</dbReference>
<accession>A0A8J5N8S0</accession>
<keyword evidence="6 10" id="KW-0575">Peroxidase</keyword>
<evidence type="ECO:0000313" key="10">
    <source>
        <dbReference type="EMBL" id="KAG7175192.1"/>
    </source>
</evidence>
<dbReference type="EC" id="1.11.1.9" evidence="4"/>
<dbReference type="PANTHER" id="PTHR11592">
    <property type="entry name" value="GLUTATHIONE PEROXIDASE"/>
    <property type="match status" value="1"/>
</dbReference>
<comment type="subcellular location">
    <subcellularLocation>
        <location evidence="2">Secreted</location>
    </subcellularLocation>
</comment>
<name>A0A8J5N8S0_HOMAM</name>
<dbReference type="PANTHER" id="PTHR11592:SF88">
    <property type="entry name" value="GLUTATHIONE PEROXIDASE-RELATED"/>
    <property type="match status" value="1"/>
</dbReference>
<keyword evidence="8" id="KW-0560">Oxidoreductase</keyword>
<evidence type="ECO:0000256" key="6">
    <source>
        <dbReference type="ARBA" id="ARBA00022559"/>
    </source>
</evidence>
<keyword evidence="5" id="KW-0964">Secreted</keyword>
<organism evidence="10 11">
    <name type="scientific">Homarus americanus</name>
    <name type="common">American lobster</name>
    <dbReference type="NCBI Taxonomy" id="6706"/>
    <lineage>
        <taxon>Eukaryota</taxon>
        <taxon>Metazoa</taxon>
        <taxon>Ecdysozoa</taxon>
        <taxon>Arthropoda</taxon>
        <taxon>Crustacea</taxon>
        <taxon>Multicrustacea</taxon>
        <taxon>Malacostraca</taxon>
        <taxon>Eumalacostraca</taxon>
        <taxon>Eucarida</taxon>
        <taxon>Decapoda</taxon>
        <taxon>Pleocyemata</taxon>
        <taxon>Astacidea</taxon>
        <taxon>Nephropoidea</taxon>
        <taxon>Nephropidae</taxon>
        <taxon>Homarus</taxon>
    </lineage>
</organism>
<comment type="catalytic activity">
    <reaction evidence="1">
        <text>2 glutathione + H2O2 = glutathione disulfide + 2 H2O</text>
        <dbReference type="Rhea" id="RHEA:16833"/>
        <dbReference type="ChEBI" id="CHEBI:15377"/>
        <dbReference type="ChEBI" id="CHEBI:16240"/>
        <dbReference type="ChEBI" id="CHEBI:57925"/>
        <dbReference type="ChEBI" id="CHEBI:58297"/>
        <dbReference type="EC" id="1.11.1.9"/>
    </reaction>
</comment>
<dbReference type="AlphaFoldDB" id="A0A8J5N8S0"/>
<dbReference type="Gene3D" id="3.40.30.10">
    <property type="entry name" value="Glutaredoxin"/>
    <property type="match status" value="1"/>
</dbReference>
<reference evidence="10" key="1">
    <citation type="journal article" date="2021" name="Sci. Adv.">
        <title>The American lobster genome reveals insights on longevity, neural, and immune adaptations.</title>
        <authorList>
            <person name="Polinski J.M."/>
            <person name="Zimin A.V."/>
            <person name="Clark K.F."/>
            <person name="Kohn A.B."/>
            <person name="Sadowski N."/>
            <person name="Timp W."/>
            <person name="Ptitsyn A."/>
            <person name="Khanna P."/>
            <person name="Romanova D.Y."/>
            <person name="Williams P."/>
            <person name="Greenwood S.J."/>
            <person name="Moroz L.L."/>
            <person name="Walt D.R."/>
            <person name="Bodnar A.G."/>
        </authorList>
    </citation>
    <scope>NUCLEOTIDE SEQUENCE</scope>
    <source>
        <strain evidence="10">GMGI-L3</strain>
    </source>
</reference>
<gene>
    <name evidence="10" type="primary">GPx-L1</name>
    <name evidence="10" type="ORF">Hamer_G001212</name>
</gene>
<proteinExistence type="inferred from homology"/>
<dbReference type="GO" id="GO:0006979">
    <property type="term" value="P:response to oxidative stress"/>
    <property type="evidence" value="ECO:0007669"/>
    <property type="project" value="InterPro"/>
</dbReference>
<dbReference type="PROSITE" id="PS51355">
    <property type="entry name" value="GLUTATHIONE_PEROXID_3"/>
    <property type="match status" value="1"/>
</dbReference>
<dbReference type="EMBL" id="JAHLQT010006108">
    <property type="protein sequence ID" value="KAG7175192.1"/>
    <property type="molecule type" value="Genomic_DNA"/>
</dbReference>
<dbReference type="InterPro" id="IPR000889">
    <property type="entry name" value="Glutathione_peroxidase"/>
</dbReference>
<comment type="similarity">
    <text evidence="3">Belongs to the glutathione peroxidase family.</text>
</comment>
<dbReference type="GO" id="GO:0004602">
    <property type="term" value="F:glutathione peroxidase activity"/>
    <property type="evidence" value="ECO:0007669"/>
    <property type="project" value="UniProtKB-EC"/>
</dbReference>
<protein>
    <recommendedName>
        <fullName evidence="4">glutathione peroxidase</fullName>
        <ecNumber evidence="4">1.11.1.9</ecNumber>
    </recommendedName>
</protein>
<evidence type="ECO:0000313" key="11">
    <source>
        <dbReference type="Proteomes" id="UP000747542"/>
    </source>
</evidence>
<comment type="caution">
    <text evidence="10">The sequence shown here is derived from an EMBL/GenBank/DDBJ whole genome shotgun (WGS) entry which is preliminary data.</text>
</comment>
<evidence type="ECO:0000256" key="7">
    <source>
        <dbReference type="ARBA" id="ARBA00022729"/>
    </source>
</evidence>
<dbReference type="InterPro" id="IPR036249">
    <property type="entry name" value="Thioredoxin-like_sf"/>
</dbReference>
<evidence type="ECO:0000256" key="5">
    <source>
        <dbReference type="ARBA" id="ARBA00022525"/>
    </source>
</evidence>
<evidence type="ECO:0000256" key="9">
    <source>
        <dbReference type="SAM" id="SignalP"/>
    </source>
</evidence>
<evidence type="ECO:0000256" key="2">
    <source>
        <dbReference type="ARBA" id="ARBA00004613"/>
    </source>
</evidence>
<keyword evidence="7 9" id="KW-0732">Signal</keyword>
<feature type="signal peptide" evidence="9">
    <location>
        <begin position="1"/>
        <end position="23"/>
    </location>
</feature>
<evidence type="ECO:0000256" key="4">
    <source>
        <dbReference type="ARBA" id="ARBA00012310"/>
    </source>
</evidence>
<evidence type="ECO:0000256" key="3">
    <source>
        <dbReference type="ARBA" id="ARBA00006926"/>
    </source>
</evidence>
<keyword evidence="11" id="KW-1185">Reference proteome</keyword>
<feature type="chain" id="PRO_5035277248" description="glutathione peroxidase" evidence="9">
    <location>
        <begin position="24"/>
        <end position="188"/>
    </location>
</feature>
<sequence length="188" mass="21325">MDRRVMPLLLLGATSLVVNPVVGKIFAARRCGDVEGDLYQFSAKTLNGSEVINFDRYRGKQEPGANATEIYNGIRHVRPGGGFETKITLFEKTDVNGQHENEIFTFLKSACTYTDTDFETRLYYEPKRVGDIHWNFEKFLVGRDGKPRVRYHPEVTDPEALKGDIGTLLYEYPPSGTLGNVHQQRGMY</sequence>
<evidence type="ECO:0000256" key="1">
    <source>
        <dbReference type="ARBA" id="ARBA00000217"/>
    </source>
</evidence>
<evidence type="ECO:0000256" key="8">
    <source>
        <dbReference type="ARBA" id="ARBA00023002"/>
    </source>
</evidence>
<dbReference type="Proteomes" id="UP000747542">
    <property type="component" value="Unassembled WGS sequence"/>
</dbReference>